<evidence type="ECO:0000313" key="3">
    <source>
        <dbReference type="EMBL" id="MBP2330412.1"/>
    </source>
</evidence>
<dbReference type="RefSeq" id="WP_209647027.1">
    <property type="nucleotide sequence ID" value="NZ_JAGINW010000001.1"/>
</dbReference>
<dbReference type="SUPFAM" id="SSF46785">
    <property type="entry name" value="Winged helix' DNA-binding domain"/>
    <property type="match status" value="1"/>
</dbReference>
<dbReference type="PANTHER" id="PTHR33221:SF4">
    <property type="entry name" value="HTH-TYPE TRANSCRIPTIONAL REPRESSOR NSRR"/>
    <property type="match status" value="1"/>
</dbReference>
<dbReference type="Gene3D" id="1.10.10.10">
    <property type="entry name" value="Winged helix-like DNA-binding domain superfamily/Winged helix DNA-binding domain"/>
    <property type="match status" value="1"/>
</dbReference>
<proteinExistence type="predicted"/>
<reference evidence="3 4" key="1">
    <citation type="submission" date="2021-03" db="EMBL/GenBank/DDBJ databases">
        <title>Sequencing the genomes of 1000 actinobacteria strains.</title>
        <authorList>
            <person name="Klenk H.-P."/>
        </authorList>
    </citation>
    <scope>NUCLEOTIDE SEQUENCE [LARGE SCALE GENOMIC DNA]</scope>
    <source>
        <strain evidence="3 4">DSM 46670</strain>
    </source>
</reference>
<dbReference type="EMBL" id="JAGINW010000001">
    <property type="protein sequence ID" value="MBP2330412.1"/>
    <property type="molecule type" value="Genomic_DNA"/>
</dbReference>
<keyword evidence="4" id="KW-1185">Reference proteome</keyword>
<keyword evidence="1" id="KW-0238">DNA-binding</keyword>
<accession>A0ABS4U189</accession>
<comment type="caution">
    <text evidence="3">The sequence shown here is derived from an EMBL/GenBank/DDBJ whole genome shotgun (WGS) entry which is preliminary data.</text>
</comment>
<comment type="cofactor">
    <cofactor evidence="2">
        <name>[2Fe-2S] cluster</name>
        <dbReference type="ChEBI" id="CHEBI:190135"/>
    </cofactor>
</comment>
<dbReference type="InterPro" id="IPR000944">
    <property type="entry name" value="Tscrpt_reg_Rrf2"/>
</dbReference>
<evidence type="ECO:0000256" key="1">
    <source>
        <dbReference type="ARBA" id="ARBA00023125"/>
    </source>
</evidence>
<dbReference type="PROSITE" id="PS51197">
    <property type="entry name" value="HTH_RRF2_2"/>
    <property type="match status" value="1"/>
</dbReference>
<dbReference type="PANTHER" id="PTHR33221">
    <property type="entry name" value="WINGED HELIX-TURN-HELIX TRANSCRIPTIONAL REGULATOR, RRF2 FAMILY"/>
    <property type="match status" value="1"/>
</dbReference>
<name>A0ABS4U189_9PSEU</name>
<dbReference type="Proteomes" id="UP001519332">
    <property type="component" value="Unassembled WGS sequence"/>
</dbReference>
<gene>
    <name evidence="3" type="ORF">JOF56_010797</name>
</gene>
<dbReference type="NCBIfam" id="TIGR00738">
    <property type="entry name" value="rrf2_super"/>
    <property type="match status" value="1"/>
</dbReference>
<organism evidence="3 4">
    <name type="scientific">Kibdelosporangium banguiense</name>
    <dbReference type="NCBI Taxonomy" id="1365924"/>
    <lineage>
        <taxon>Bacteria</taxon>
        <taxon>Bacillati</taxon>
        <taxon>Actinomycetota</taxon>
        <taxon>Actinomycetes</taxon>
        <taxon>Pseudonocardiales</taxon>
        <taxon>Pseudonocardiaceae</taxon>
        <taxon>Kibdelosporangium</taxon>
    </lineage>
</organism>
<protein>
    <submittedName>
        <fullName evidence="3">Rrf2 family nitric oxide-sensitive transcriptional repressor</fullName>
    </submittedName>
</protein>
<sequence length="139" mass="15054">MHLGRATDIALRILMLASARREQVTIDGLAQSLNVPRNHVAKVVQRLQHQGWVRTSRGRGGGLTVAETTLELSVGLIVRHFEGPGEVVDCNGPPCPLRSACRLRNALRTAQEAFFASLDQVLLRDLLADPTGATLLALT</sequence>
<dbReference type="Pfam" id="PF02082">
    <property type="entry name" value="Rrf2"/>
    <property type="match status" value="1"/>
</dbReference>
<evidence type="ECO:0000256" key="2">
    <source>
        <dbReference type="ARBA" id="ARBA00034078"/>
    </source>
</evidence>
<dbReference type="InterPro" id="IPR036388">
    <property type="entry name" value="WH-like_DNA-bd_sf"/>
</dbReference>
<evidence type="ECO:0000313" key="4">
    <source>
        <dbReference type="Proteomes" id="UP001519332"/>
    </source>
</evidence>
<dbReference type="InterPro" id="IPR036390">
    <property type="entry name" value="WH_DNA-bd_sf"/>
</dbReference>